<feature type="domain" description="Ferritin/DPS" evidence="1">
    <location>
        <begin position="9"/>
        <end position="143"/>
    </location>
</feature>
<gene>
    <name evidence="2" type="ORF">KQI68_02990</name>
</gene>
<keyword evidence="3" id="KW-1185">Reference proteome</keyword>
<evidence type="ECO:0000313" key="3">
    <source>
        <dbReference type="Proteomes" id="UP000783742"/>
    </source>
</evidence>
<dbReference type="InterPro" id="IPR008331">
    <property type="entry name" value="Ferritin_DPS_dom"/>
</dbReference>
<dbReference type="CDD" id="cd01043">
    <property type="entry name" value="DPS"/>
    <property type="match status" value="1"/>
</dbReference>
<sequence length="143" mass="16632">MSKKVDVYVADLLVGNVKLHNLHWNVVGFTFKAVHEYLEGLYDSFFEKYDEVAEYQKQIGEFPVANVKEYLELTEVKELGKEEIGPKKAIEEALALIKHMKDSALAIREEAGEDFLLSNLMEDHVTEYQKQIWFMESMLKDIK</sequence>
<dbReference type="Pfam" id="PF00210">
    <property type="entry name" value="Ferritin"/>
    <property type="match status" value="1"/>
</dbReference>
<dbReference type="InterPro" id="IPR023188">
    <property type="entry name" value="DPS_DNA-bd_CS"/>
</dbReference>
<dbReference type="PIRSF" id="PIRSF005900">
    <property type="entry name" value="Dps"/>
    <property type="match status" value="1"/>
</dbReference>
<organism evidence="2 3">
    <name type="scientific">Peptoniphilus ovalis</name>
    <dbReference type="NCBI Taxonomy" id="2841503"/>
    <lineage>
        <taxon>Bacteria</taxon>
        <taxon>Bacillati</taxon>
        <taxon>Bacillota</taxon>
        <taxon>Tissierellia</taxon>
        <taxon>Tissierellales</taxon>
        <taxon>Peptoniphilaceae</taxon>
        <taxon>Peptoniphilus</taxon>
    </lineage>
</organism>
<reference evidence="2 3" key="1">
    <citation type="submission" date="2021-06" db="EMBL/GenBank/DDBJ databases">
        <authorList>
            <person name="Sun Q."/>
            <person name="Li D."/>
        </authorList>
    </citation>
    <scope>NUCLEOTIDE SEQUENCE [LARGE SCALE GENOMIC DNA]</scope>
    <source>
        <strain evidence="2 3">MSJ-1</strain>
    </source>
</reference>
<dbReference type="Proteomes" id="UP000783742">
    <property type="component" value="Unassembled WGS sequence"/>
</dbReference>
<evidence type="ECO:0000313" key="2">
    <source>
        <dbReference type="EMBL" id="MBU5668800.1"/>
    </source>
</evidence>
<dbReference type="RefSeq" id="WP_216548645.1">
    <property type="nucleotide sequence ID" value="NZ_JAHLQO010000002.1"/>
</dbReference>
<dbReference type="PANTHER" id="PTHR42932">
    <property type="entry name" value="GENERAL STRESS PROTEIN 20U"/>
    <property type="match status" value="1"/>
</dbReference>
<dbReference type="PANTHER" id="PTHR42932:SF1">
    <property type="entry name" value="GENERAL STRESS PROTEIN 20U"/>
    <property type="match status" value="1"/>
</dbReference>
<dbReference type="InterPro" id="IPR002177">
    <property type="entry name" value="DPS_DNA-bd"/>
</dbReference>
<comment type="caution">
    <text evidence="2">The sequence shown here is derived from an EMBL/GenBank/DDBJ whole genome shotgun (WGS) entry which is preliminary data.</text>
</comment>
<protein>
    <submittedName>
        <fullName evidence="2">DNA starvation/stationary phase protection protein</fullName>
    </submittedName>
</protein>
<dbReference type="PROSITE" id="PS00818">
    <property type="entry name" value="DPS_1"/>
    <property type="match status" value="1"/>
</dbReference>
<name>A0ABS6FF74_9FIRM</name>
<evidence type="ECO:0000259" key="1">
    <source>
        <dbReference type="Pfam" id="PF00210"/>
    </source>
</evidence>
<accession>A0ABS6FF74</accession>
<proteinExistence type="predicted"/>
<dbReference type="EMBL" id="JAHLQO010000002">
    <property type="protein sequence ID" value="MBU5668800.1"/>
    <property type="molecule type" value="Genomic_DNA"/>
</dbReference>